<comment type="caution">
    <text evidence="5">The sequence shown here is derived from an EMBL/GenBank/DDBJ whole genome shotgun (WGS) entry which is preliminary data.</text>
</comment>
<evidence type="ECO:0000313" key="5">
    <source>
        <dbReference type="EMBL" id="GHF19370.1"/>
    </source>
</evidence>
<keyword evidence="2" id="KW-0238">DNA-binding</keyword>
<sequence length="315" mass="35390">MGRYLGGMITKDTIKSGAMWQAVDALCDTSTLLLLECLWLQETRFVAFQAKTGLNKMLISSRIKQMTEIGLLERRQYTNSPPRYEYILSPMGLDTFPIAMAMLAWEMKWGHPPPSLTVSILHKTCGQTLSPILQCGSCNLPAEYDTVVASRGPSFTMGQDDYTKRRRQGGLKRSNDHTPHLFEDISILLGDRWLTLLIRAALLGHDRFDDFLRSTKMATNILSDRLALAVQHGLFDRYTGDDGHAHPRYILTEKATDMFPIVAFMLDWGERWFANDAGPHVMLTHTSCGKPLLAETCCKACGEKLMLETVKLQAG</sequence>
<feature type="domain" description="HTH hxlR-type" evidence="4">
    <location>
        <begin position="16"/>
        <end position="114"/>
    </location>
</feature>
<accession>A0A919APN9</accession>
<dbReference type="AlphaFoldDB" id="A0A919APN9"/>
<keyword evidence="6" id="KW-1185">Reference proteome</keyword>
<dbReference type="GO" id="GO:0003677">
    <property type="term" value="F:DNA binding"/>
    <property type="evidence" value="ECO:0007669"/>
    <property type="project" value="UniProtKB-KW"/>
</dbReference>
<gene>
    <name evidence="5" type="ORF">GCM10017044_12450</name>
</gene>
<dbReference type="PANTHER" id="PTHR33204">
    <property type="entry name" value="TRANSCRIPTIONAL REGULATOR, MARR FAMILY"/>
    <property type="match status" value="1"/>
</dbReference>
<evidence type="ECO:0000256" key="2">
    <source>
        <dbReference type="ARBA" id="ARBA00023125"/>
    </source>
</evidence>
<dbReference type="Pfam" id="PF01638">
    <property type="entry name" value="HxlR"/>
    <property type="match status" value="2"/>
</dbReference>
<dbReference type="Gene3D" id="1.10.10.10">
    <property type="entry name" value="Winged helix-like DNA-binding domain superfamily/Winged helix DNA-binding domain"/>
    <property type="match status" value="2"/>
</dbReference>
<protein>
    <submittedName>
        <fullName evidence="5">Transcriptional regulator</fullName>
    </submittedName>
</protein>
<dbReference type="RefSeq" id="WP_191250929.1">
    <property type="nucleotide sequence ID" value="NZ_BNCI01000001.1"/>
</dbReference>
<organism evidence="5 6">
    <name type="scientific">Kordiimonas sediminis</name>
    <dbReference type="NCBI Taxonomy" id="1735581"/>
    <lineage>
        <taxon>Bacteria</taxon>
        <taxon>Pseudomonadati</taxon>
        <taxon>Pseudomonadota</taxon>
        <taxon>Alphaproteobacteria</taxon>
        <taxon>Kordiimonadales</taxon>
        <taxon>Kordiimonadaceae</taxon>
        <taxon>Kordiimonas</taxon>
    </lineage>
</organism>
<evidence type="ECO:0000313" key="6">
    <source>
        <dbReference type="Proteomes" id="UP000630923"/>
    </source>
</evidence>
<proteinExistence type="predicted"/>
<dbReference type="InterPro" id="IPR036388">
    <property type="entry name" value="WH-like_DNA-bd_sf"/>
</dbReference>
<reference evidence="5" key="2">
    <citation type="submission" date="2020-09" db="EMBL/GenBank/DDBJ databases">
        <authorList>
            <person name="Sun Q."/>
            <person name="Kim S."/>
        </authorList>
    </citation>
    <scope>NUCLEOTIDE SEQUENCE</scope>
    <source>
        <strain evidence="5">KCTC 42590</strain>
    </source>
</reference>
<keyword evidence="1" id="KW-0805">Transcription regulation</keyword>
<evidence type="ECO:0000259" key="4">
    <source>
        <dbReference type="PROSITE" id="PS51118"/>
    </source>
</evidence>
<dbReference type="EMBL" id="BNCI01000001">
    <property type="protein sequence ID" value="GHF19370.1"/>
    <property type="molecule type" value="Genomic_DNA"/>
</dbReference>
<dbReference type="SUPFAM" id="SSF46785">
    <property type="entry name" value="Winged helix' DNA-binding domain"/>
    <property type="match status" value="2"/>
</dbReference>
<dbReference type="Proteomes" id="UP000630923">
    <property type="component" value="Unassembled WGS sequence"/>
</dbReference>
<keyword evidence="3" id="KW-0804">Transcription</keyword>
<evidence type="ECO:0000256" key="3">
    <source>
        <dbReference type="ARBA" id="ARBA00023163"/>
    </source>
</evidence>
<dbReference type="PANTHER" id="PTHR33204:SF18">
    <property type="entry name" value="TRANSCRIPTIONAL REGULATORY PROTEIN"/>
    <property type="match status" value="1"/>
</dbReference>
<name>A0A919APN9_9PROT</name>
<dbReference type="InterPro" id="IPR036390">
    <property type="entry name" value="WH_DNA-bd_sf"/>
</dbReference>
<feature type="domain" description="HTH hxlR-type" evidence="4">
    <location>
        <begin position="178"/>
        <end position="277"/>
    </location>
</feature>
<reference evidence="5" key="1">
    <citation type="journal article" date="2014" name="Int. J. Syst. Evol. Microbiol.">
        <title>Complete genome sequence of Corynebacterium casei LMG S-19264T (=DSM 44701T), isolated from a smear-ripened cheese.</title>
        <authorList>
            <consortium name="US DOE Joint Genome Institute (JGI-PGF)"/>
            <person name="Walter F."/>
            <person name="Albersmeier A."/>
            <person name="Kalinowski J."/>
            <person name="Ruckert C."/>
        </authorList>
    </citation>
    <scope>NUCLEOTIDE SEQUENCE</scope>
    <source>
        <strain evidence="5">KCTC 42590</strain>
    </source>
</reference>
<evidence type="ECO:0000256" key="1">
    <source>
        <dbReference type="ARBA" id="ARBA00023015"/>
    </source>
</evidence>
<dbReference type="PROSITE" id="PS51118">
    <property type="entry name" value="HTH_HXLR"/>
    <property type="match status" value="2"/>
</dbReference>
<dbReference type="InterPro" id="IPR002577">
    <property type="entry name" value="HTH_HxlR"/>
</dbReference>